<accession>A0AAF0BRP9</accession>
<name>A0AAF0BRP9_9ACTN</name>
<dbReference type="Proteomes" id="UP001216390">
    <property type="component" value="Chromosome"/>
</dbReference>
<proteinExistence type="predicted"/>
<dbReference type="EMBL" id="CP116942">
    <property type="protein sequence ID" value="WCO67086.1"/>
    <property type="molecule type" value="Genomic_DNA"/>
</dbReference>
<protein>
    <submittedName>
        <fullName evidence="2">Uncharacterized protein</fullName>
    </submittedName>
</protein>
<dbReference type="KEGG" id="ima:PO878_21595"/>
<sequence length="69" mass="6917">MRRPARVLACVLAALAVALAGYGVLLWWGSSLGDLATPRARLIPVFAAAGITATGAAAALLVAVRSGDD</sequence>
<feature type="transmembrane region" description="Helical" evidence="1">
    <location>
        <begin position="44"/>
        <end position="64"/>
    </location>
</feature>
<dbReference type="RefSeq" id="WP_272736608.1">
    <property type="nucleotide sequence ID" value="NZ_CP116942.1"/>
</dbReference>
<keyword evidence="1" id="KW-0472">Membrane</keyword>
<gene>
    <name evidence="2" type="ORF">PO878_21595</name>
</gene>
<keyword evidence="1" id="KW-1133">Transmembrane helix</keyword>
<dbReference type="AlphaFoldDB" id="A0AAF0BRP9"/>
<reference evidence="2" key="1">
    <citation type="submission" date="2023-01" db="EMBL/GenBank/DDBJ databases">
        <title>The diversity of Class Acidimicrobiia in South China Sea sediment environments and the proposal of Iamia marina sp. nov., a novel species of the genus Iamia.</title>
        <authorList>
            <person name="He Y."/>
            <person name="Tian X."/>
        </authorList>
    </citation>
    <scope>NUCLEOTIDE SEQUENCE</scope>
    <source>
        <strain evidence="2">DSM 19957</strain>
    </source>
</reference>
<keyword evidence="1" id="KW-0812">Transmembrane</keyword>
<organism evidence="2 3">
    <name type="scientific">Iamia majanohamensis</name>
    <dbReference type="NCBI Taxonomy" id="467976"/>
    <lineage>
        <taxon>Bacteria</taxon>
        <taxon>Bacillati</taxon>
        <taxon>Actinomycetota</taxon>
        <taxon>Acidimicrobiia</taxon>
        <taxon>Acidimicrobiales</taxon>
        <taxon>Iamiaceae</taxon>
        <taxon>Iamia</taxon>
    </lineage>
</organism>
<keyword evidence="3" id="KW-1185">Reference proteome</keyword>
<evidence type="ECO:0000313" key="3">
    <source>
        <dbReference type="Proteomes" id="UP001216390"/>
    </source>
</evidence>
<evidence type="ECO:0000313" key="2">
    <source>
        <dbReference type="EMBL" id="WCO67086.1"/>
    </source>
</evidence>
<evidence type="ECO:0000256" key="1">
    <source>
        <dbReference type="SAM" id="Phobius"/>
    </source>
</evidence>